<feature type="compositionally biased region" description="Basic and acidic residues" evidence="1">
    <location>
        <begin position="184"/>
        <end position="205"/>
    </location>
</feature>
<feature type="compositionally biased region" description="Polar residues" evidence="1">
    <location>
        <begin position="102"/>
        <end position="111"/>
    </location>
</feature>
<dbReference type="EMBL" id="JBAHYK010000713">
    <property type="protein sequence ID" value="KAL0571807.1"/>
    <property type="molecule type" value="Genomic_DNA"/>
</dbReference>
<evidence type="ECO:0000313" key="2">
    <source>
        <dbReference type="EMBL" id="KAL0571807.1"/>
    </source>
</evidence>
<protein>
    <submittedName>
        <fullName evidence="2">Uncharacterized protein</fullName>
    </submittedName>
</protein>
<feature type="region of interest" description="Disordered" evidence="1">
    <location>
        <begin position="92"/>
        <end position="112"/>
    </location>
</feature>
<gene>
    <name evidence="2" type="ORF">V5O48_010154</name>
</gene>
<dbReference type="Proteomes" id="UP001465976">
    <property type="component" value="Unassembled WGS sequence"/>
</dbReference>
<proteinExistence type="predicted"/>
<feature type="region of interest" description="Disordered" evidence="1">
    <location>
        <begin position="125"/>
        <end position="145"/>
    </location>
</feature>
<sequence length="296" mass="31958">MSLRLVRRPAPQLLEEEEGVQSRSLPSDADSFLQASLLRHLPLSVKQYQLLSAHASTATPNRLNIVVLVMHVDTPPNAVHLIDIRHSSYSSRHPHHDCRHPQTPSVPSHSSALWGLPSVARRTASLVGSGDAPPPPSHAARPLSNLSKEMIDTLARKLTDEIPEGEFSLLCCRGGDGEEEEEGMGEKKEGREEREKEGRRRERESVPTMTPVATAELASESAAAPEPVPVPAPTSPSKLTPEATAIPKPIIMPLPESEDSSFSPSPSAGDSNKEGSDNDNLLPGVRLRNKQARGGN</sequence>
<accession>A0ABR3F961</accession>
<organism evidence="2 3">
    <name type="scientific">Marasmius crinis-equi</name>
    <dbReference type="NCBI Taxonomy" id="585013"/>
    <lineage>
        <taxon>Eukaryota</taxon>
        <taxon>Fungi</taxon>
        <taxon>Dikarya</taxon>
        <taxon>Basidiomycota</taxon>
        <taxon>Agaricomycotina</taxon>
        <taxon>Agaricomycetes</taxon>
        <taxon>Agaricomycetidae</taxon>
        <taxon>Agaricales</taxon>
        <taxon>Marasmiineae</taxon>
        <taxon>Marasmiaceae</taxon>
        <taxon>Marasmius</taxon>
    </lineage>
</organism>
<feature type="compositionally biased region" description="Low complexity" evidence="1">
    <location>
        <begin position="260"/>
        <end position="270"/>
    </location>
</feature>
<comment type="caution">
    <text evidence="2">The sequence shown here is derived from an EMBL/GenBank/DDBJ whole genome shotgun (WGS) entry which is preliminary data.</text>
</comment>
<evidence type="ECO:0000313" key="3">
    <source>
        <dbReference type="Proteomes" id="UP001465976"/>
    </source>
</evidence>
<feature type="region of interest" description="Disordered" evidence="1">
    <location>
        <begin position="170"/>
        <end position="296"/>
    </location>
</feature>
<keyword evidence="3" id="KW-1185">Reference proteome</keyword>
<feature type="compositionally biased region" description="Basic residues" evidence="1">
    <location>
        <begin position="287"/>
        <end position="296"/>
    </location>
</feature>
<evidence type="ECO:0000256" key="1">
    <source>
        <dbReference type="SAM" id="MobiDB-lite"/>
    </source>
</evidence>
<feature type="compositionally biased region" description="Low complexity" evidence="1">
    <location>
        <begin position="212"/>
        <end position="225"/>
    </location>
</feature>
<name>A0ABR3F961_9AGAR</name>
<reference evidence="2 3" key="1">
    <citation type="submission" date="2024-02" db="EMBL/GenBank/DDBJ databases">
        <title>A draft genome for the cacao thread blight pathogen Marasmius crinis-equi.</title>
        <authorList>
            <person name="Cohen S.P."/>
            <person name="Baruah I.K."/>
            <person name="Amoako-Attah I."/>
            <person name="Bukari Y."/>
            <person name="Meinhardt L.W."/>
            <person name="Bailey B.A."/>
        </authorList>
    </citation>
    <scope>NUCLEOTIDE SEQUENCE [LARGE SCALE GENOMIC DNA]</scope>
    <source>
        <strain evidence="2 3">GH-76</strain>
    </source>
</reference>